<organism evidence="1 2">
    <name type="scientific">Ricinus communis</name>
    <name type="common">Castor bean</name>
    <dbReference type="NCBI Taxonomy" id="3988"/>
    <lineage>
        <taxon>Eukaryota</taxon>
        <taxon>Viridiplantae</taxon>
        <taxon>Streptophyta</taxon>
        <taxon>Embryophyta</taxon>
        <taxon>Tracheophyta</taxon>
        <taxon>Spermatophyta</taxon>
        <taxon>Magnoliopsida</taxon>
        <taxon>eudicotyledons</taxon>
        <taxon>Gunneridae</taxon>
        <taxon>Pentapetalae</taxon>
        <taxon>rosids</taxon>
        <taxon>fabids</taxon>
        <taxon>Malpighiales</taxon>
        <taxon>Euphorbiaceae</taxon>
        <taxon>Acalyphoideae</taxon>
        <taxon>Acalypheae</taxon>
        <taxon>Ricinus</taxon>
    </lineage>
</organism>
<evidence type="ECO:0000313" key="2">
    <source>
        <dbReference type="Proteomes" id="UP000008311"/>
    </source>
</evidence>
<dbReference type="EMBL" id="EQ974186">
    <property type="protein sequence ID" value="EEF32163.1"/>
    <property type="molecule type" value="Genomic_DNA"/>
</dbReference>
<dbReference type="InParanoid" id="B9SW47"/>
<gene>
    <name evidence="1" type="ORF">RCOM_0347120</name>
</gene>
<dbReference type="Proteomes" id="UP000008311">
    <property type="component" value="Unassembled WGS sequence"/>
</dbReference>
<reference evidence="2" key="1">
    <citation type="journal article" date="2010" name="Nat. Biotechnol.">
        <title>Draft genome sequence of the oilseed species Ricinus communis.</title>
        <authorList>
            <person name="Chan A.P."/>
            <person name="Crabtree J."/>
            <person name="Zhao Q."/>
            <person name="Lorenzi H."/>
            <person name="Orvis J."/>
            <person name="Puiu D."/>
            <person name="Melake-Berhan A."/>
            <person name="Jones K.M."/>
            <person name="Redman J."/>
            <person name="Chen G."/>
            <person name="Cahoon E.B."/>
            <person name="Gedil M."/>
            <person name="Stanke M."/>
            <person name="Haas B.J."/>
            <person name="Wortman J.R."/>
            <person name="Fraser-Liggett C.M."/>
            <person name="Ravel J."/>
            <person name="Rabinowicz P.D."/>
        </authorList>
    </citation>
    <scope>NUCLEOTIDE SEQUENCE [LARGE SCALE GENOMIC DNA]</scope>
    <source>
        <strain evidence="2">cv. Hale</strain>
    </source>
</reference>
<evidence type="ECO:0000313" key="1">
    <source>
        <dbReference type="EMBL" id="EEF32163.1"/>
    </source>
</evidence>
<protein>
    <submittedName>
        <fullName evidence="1">Uncharacterized protein</fullName>
    </submittedName>
</protein>
<proteinExistence type="predicted"/>
<name>B9SW47_RICCO</name>
<keyword evidence="2" id="KW-1185">Reference proteome</keyword>
<dbReference type="AlphaFoldDB" id="B9SW47"/>
<sequence>MKEGRSCKNVYYRSSDKTPSSSDCLQENLQLQKPIPLNQLMGKRHLKTETSQSSQLKPFSAYLLIHPKLAYEVQVSIQFCVIAWQHFTAASKLSFWFIPEIMELLNPATADLQVYAGATPIATLIICIC</sequence>
<accession>B9SW47</accession>